<protein>
    <submittedName>
        <fullName evidence="1">Uncharacterized protein</fullName>
    </submittedName>
</protein>
<dbReference type="Gene3D" id="3.50.30.40">
    <property type="entry name" value="Ribonuclease E inhibitor RraA/RraA-like"/>
    <property type="match status" value="1"/>
</dbReference>
<dbReference type="SUPFAM" id="SSF89562">
    <property type="entry name" value="RraA-like"/>
    <property type="match status" value="1"/>
</dbReference>
<dbReference type="EMBL" id="JBHSFS010000043">
    <property type="protein sequence ID" value="MFC4518315.1"/>
    <property type="molecule type" value="Genomic_DNA"/>
</dbReference>
<organism evidence="1 2">
    <name type="scientific">Streptomyces ehimensis</name>
    <dbReference type="NCBI Taxonomy" id="68195"/>
    <lineage>
        <taxon>Bacteria</taxon>
        <taxon>Bacillati</taxon>
        <taxon>Actinomycetota</taxon>
        <taxon>Actinomycetes</taxon>
        <taxon>Kitasatosporales</taxon>
        <taxon>Streptomycetaceae</taxon>
        <taxon>Streptomyces</taxon>
    </lineage>
</organism>
<sequence length="74" mass="7808">MTDGMVRDVAELRCIALLAVACGTTLLNYDYPAGQEDGAVNVPVDINSVHITPGMSWSVTKAAQCSSPTTRARP</sequence>
<evidence type="ECO:0000313" key="1">
    <source>
        <dbReference type="EMBL" id="MFC4518315.1"/>
    </source>
</evidence>
<dbReference type="RefSeq" id="WP_411952011.1">
    <property type="nucleotide sequence ID" value="NZ_JBHSFS010000043.1"/>
</dbReference>
<reference evidence="2" key="1">
    <citation type="journal article" date="2019" name="Int. J. Syst. Evol. Microbiol.">
        <title>The Global Catalogue of Microorganisms (GCM) 10K type strain sequencing project: providing services to taxonomists for standard genome sequencing and annotation.</title>
        <authorList>
            <consortium name="The Broad Institute Genomics Platform"/>
            <consortium name="The Broad Institute Genome Sequencing Center for Infectious Disease"/>
            <person name="Wu L."/>
            <person name="Ma J."/>
        </authorList>
    </citation>
    <scope>NUCLEOTIDE SEQUENCE [LARGE SCALE GENOMIC DNA]</scope>
    <source>
        <strain evidence="2">CECT 8064</strain>
    </source>
</reference>
<dbReference type="Proteomes" id="UP001595990">
    <property type="component" value="Unassembled WGS sequence"/>
</dbReference>
<dbReference type="InterPro" id="IPR005493">
    <property type="entry name" value="RraA/RraA-like"/>
</dbReference>
<gene>
    <name evidence="1" type="ORF">ACFPEN_36290</name>
</gene>
<keyword evidence="2" id="KW-1185">Reference proteome</keyword>
<proteinExistence type="predicted"/>
<evidence type="ECO:0000313" key="2">
    <source>
        <dbReference type="Proteomes" id="UP001595990"/>
    </source>
</evidence>
<name>A0ABV9BXD8_9ACTN</name>
<dbReference type="Pfam" id="PF03737">
    <property type="entry name" value="RraA-like"/>
    <property type="match status" value="1"/>
</dbReference>
<comment type="caution">
    <text evidence="1">The sequence shown here is derived from an EMBL/GenBank/DDBJ whole genome shotgun (WGS) entry which is preliminary data.</text>
</comment>
<dbReference type="InterPro" id="IPR036704">
    <property type="entry name" value="RraA/RraA-like_sf"/>
</dbReference>
<accession>A0ABV9BXD8</accession>